<organism evidence="7 8">
    <name type="scientific">Cardamine amara subsp. amara</name>
    <dbReference type="NCBI Taxonomy" id="228776"/>
    <lineage>
        <taxon>Eukaryota</taxon>
        <taxon>Viridiplantae</taxon>
        <taxon>Streptophyta</taxon>
        <taxon>Embryophyta</taxon>
        <taxon>Tracheophyta</taxon>
        <taxon>Spermatophyta</taxon>
        <taxon>Magnoliopsida</taxon>
        <taxon>eudicotyledons</taxon>
        <taxon>Gunneridae</taxon>
        <taxon>Pentapetalae</taxon>
        <taxon>rosids</taxon>
        <taxon>malvids</taxon>
        <taxon>Brassicales</taxon>
        <taxon>Brassicaceae</taxon>
        <taxon>Cardamineae</taxon>
        <taxon>Cardamine</taxon>
    </lineage>
</organism>
<accession>A0ABD0ZA90</accession>
<proteinExistence type="predicted"/>
<evidence type="ECO:0000256" key="4">
    <source>
        <dbReference type="ARBA" id="ARBA00023286"/>
    </source>
</evidence>
<keyword evidence="4" id="KW-0813">Transport</keyword>
<sequence>MSTNGEKSGAHTEEEALLRSLPKELRLETKRHLYLNLLKRVPWLAILDDGWLPEAVCNRVKSVFYSANSYIVREGDPVEEMLIVTRGNLKSTSGSHGLGGDYNCCYLTTGDICGELLFCGSRLPTSERSVMTLTQVEGFTLLPDDFKFVVSHLNQLQIRKLKRTLRYNIHINGDHGLLSSYRRHGEDIAKGSVLTS</sequence>
<dbReference type="InterPro" id="IPR018490">
    <property type="entry name" value="cNMP-bd_dom_sf"/>
</dbReference>
<keyword evidence="2" id="KW-0112">Calmodulin-binding</keyword>
<feature type="domain" description="Cyclic nucleotide-binding" evidence="6">
    <location>
        <begin position="56"/>
        <end position="167"/>
    </location>
</feature>
<dbReference type="GO" id="GO:0016020">
    <property type="term" value="C:membrane"/>
    <property type="evidence" value="ECO:0007669"/>
    <property type="project" value="UniProtKB-SubCell"/>
</dbReference>
<dbReference type="Proteomes" id="UP001558713">
    <property type="component" value="Unassembled WGS sequence"/>
</dbReference>
<name>A0ABD0ZA90_CARAN</name>
<dbReference type="GO" id="GO:0034220">
    <property type="term" value="P:monoatomic ion transmembrane transport"/>
    <property type="evidence" value="ECO:0007669"/>
    <property type="project" value="UniProtKB-KW"/>
</dbReference>
<gene>
    <name evidence="7" type="ORF">V5N11_003066</name>
</gene>
<dbReference type="InterPro" id="IPR000595">
    <property type="entry name" value="cNMP-bd_dom"/>
</dbReference>
<dbReference type="SUPFAM" id="SSF51206">
    <property type="entry name" value="cAMP-binding domain-like"/>
    <property type="match status" value="1"/>
</dbReference>
<dbReference type="AlphaFoldDB" id="A0ABD0ZA90"/>
<evidence type="ECO:0000256" key="5">
    <source>
        <dbReference type="ARBA" id="ARBA00023303"/>
    </source>
</evidence>
<keyword evidence="4" id="KW-1071">Ligand-gated ion channel</keyword>
<dbReference type="PANTHER" id="PTHR45651">
    <property type="entry name" value="CYCLIC NUCLEOTIDE-GATED ION CHANNEL 15-RELATED-RELATED"/>
    <property type="match status" value="1"/>
</dbReference>
<keyword evidence="3" id="KW-0142">cGMP-binding</keyword>
<dbReference type="InterPro" id="IPR014710">
    <property type="entry name" value="RmlC-like_jellyroll"/>
</dbReference>
<evidence type="ECO:0000256" key="3">
    <source>
        <dbReference type="ARBA" id="ARBA00022992"/>
    </source>
</evidence>
<dbReference type="CDD" id="cd00038">
    <property type="entry name" value="CAP_ED"/>
    <property type="match status" value="1"/>
</dbReference>
<keyword evidence="4" id="KW-0406">Ion transport</keyword>
<evidence type="ECO:0000313" key="8">
    <source>
        <dbReference type="Proteomes" id="UP001558713"/>
    </source>
</evidence>
<evidence type="ECO:0000256" key="1">
    <source>
        <dbReference type="ARBA" id="ARBA00022535"/>
    </source>
</evidence>
<dbReference type="Pfam" id="PF00027">
    <property type="entry name" value="cNMP_binding"/>
    <property type="match status" value="1"/>
</dbReference>
<dbReference type="SMART" id="SM00100">
    <property type="entry name" value="cNMP"/>
    <property type="match status" value="1"/>
</dbReference>
<comment type="caution">
    <text evidence="7">The sequence shown here is derived from an EMBL/GenBank/DDBJ whole genome shotgun (WGS) entry which is preliminary data.</text>
</comment>
<dbReference type="PROSITE" id="PS50042">
    <property type="entry name" value="CNMP_BINDING_3"/>
    <property type="match status" value="1"/>
</dbReference>
<evidence type="ECO:0000256" key="2">
    <source>
        <dbReference type="ARBA" id="ARBA00022860"/>
    </source>
</evidence>
<dbReference type="EMBL" id="JBANAX010000848">
    <property type="protein sequence ID" value="KAL1191602.1"/>
    <property type="molecule type" value="Genomic_DNA"/>
</dbReference>
<keyword evidence="1" id="KW-0140">cGMP</keyword>
<evidence type="ECO:0000313" key="7">
    <source>
        <dbReference type="EMBL" id="KAL1191602.1"/>
    </source>
</evidence>
<reference evidence="7 8" key="1">
    <citation type="submission" date="2024-04" db="EMBL/GenBank/DDBJ databases">
        <title>Genome assembly C_amara_ONT_v2.</title>
        <authorList>
            <person name="Yant L."/>
            <person name="Moore C."/>
            <person name="Slenker M."/>
        </authorList>
    </citation>
    <scope>NUCLEOTIDE SEQUENCE [LARGE SCALE GENOMIC DNA]</scope>
    <source>
        <tissue evidence="7">Leaf</tissue>
    </source>
</reference>
<protein>
    <submittedName>
        <fullName evidence="7">Cyclic nucleotide-gated ion channel 12</fullName>
    </submittedName>
</protein>
<dbReference type="GO" id="GO:0005516">
    <property type="term" value="F:calmodulin binding"/>
    <property type="evidence" value="ECO:0007669"/>
    <property type="project" value="UniProtKB-KW"/>
</dbReference>
<keyword evidence="8" id="KW-1185">Reference proteome</keyword>
<evidence type="ECO:0000259" key="6">
    <source>
        <dbReference type="PROSITE" id="PS50042"/>
    </source>
</evidence>
<keyword evidence="5" id="KW-0407">Ion channel</keyword>
<dbReference type="GO" id="GO:0030552">
    <property type="term" value="F:cAMP binding"/>
    <property type="evidence" value="ECO:0007669"/>
    <property type="project" value="UniProtKB-KW"/>
</dbReference>
<keyword evidence="3" id="KW-0547">Nucleotide-binding</keyword>
<dbReference type="GO" id="GO:0030553">
    <property type="term" value="F:cGMP binding"/>
    <property type="evidence" value="ECO:0007669"/>
    <property type="project" value="UniProtKB-KW"/>
</dbReference>
<dbReference type="PANTHER" id="PTHR45651:SF33">
    <property type="entry name" value="CYCLIC NUCLEOTIDE-GATED ION CHANNEL 12-RELATED"/>
    <property type="match status" value="1"/>
</dbReference>
<dbReference type="Gene3D" id="2.60.120.10">
    <property type="entry name" value="Jelly Rolls"/>
    <property type="match status" value="1"/>
</dbReference>